<dbReference type="InterPro" id="IPR015422">
    <property type="entry name" value="PyrdxlP-dep_Trfase_small"/>
</dbReference>
<evidence type="ECO:0000256" key="1">
    <source>
        <dbReference type="RuleBase" id="RU000481"/>
    </source>
</evidence>
<evidence type="ECO:0000259" key="2">
    <source>
        <dbReference type="Pfam" id="PF00155"/>
    </source>
</evidence>
<sequence>MVISKNMENLVANSSVIRRLFEEGVELAAVVGKENVYDYSLGNPSVAPPKAVKKAIYDILETRDDNFIHGYMNNSGYEEVRDAVAQSLNDRFGTDFVRESIIMTAGAAGALNCILRTLLNYKDEVICFAPFFGEYRSYISNFGGETVVVPADTKDFQLNLDVLDDYINEKTKAVIINNPNNPSGAVYSAQTLDRLQSILEAAEARIGHPIYVISDEPYRELVYDGVTVPFMTKHVKNCLVCYSFSKSLSLPGERIGYLAIPKQIDAYDEMQPALVVANRCLGFINAPSLFQLVAKECLYEKTDVKAYNENRLLLYNSLTEMGFECVKPQGAFYLFMKSPVPDESQFVKEAKKHNLILVSATTFGCPGYVRLAYCVSNDMIRRSLPAFSALAKSYGMKGEYSL</sequence>
<dbReference type="Proteomes" id="UP000823927">
    <property type="component" value="Unassembled WGS sequence"/>
</dbReference>
<proteinExistence type="inferred from homology"/>
<name>A0A9D1JRM4_9FIRM</name>
<dbReference type="EMBL" id="DVIT01000056">
    <property type="protein sequence ID" value="HIS48451.1"/>
    <property type="molecule type" value="Genomic_DNA"/>
</dbReference>
<dbReference type="PROSITE" id="PS00105">
    <property type="entry name" value="AA_TRANSFER_CLASS_1"/>
    <property type="match status" value="1"/>
</dbReference>
<dbReference type="PANTHER" id="PTHR42691">
    <property type="entry name" value="ASPARTATE AMINOTRANSFERASE YHDR-RELATED"/>
    <property type="match status" value="1"/>
</dbReference>
<comment type="cofactor">
    <cofactor evidence="1">
        <name>pyridoxal 5'-phosphate</name>
        <dbReference type="ChEBI" id="CHEBI:597326"/>
    </cofactor>
</comment>
<dbReference type="InterPro" id="IPR015424">
    <property type="entry name" value="PyrdxlP-dep_Trfase"/>
</dbReference>
<comment type="similarity">
    <text evidence="1">Belongs to the class-I pyridoxal-phosphate-dependent aminotransferase family.</text>
</comment>
<dbReference type="PANTHER" id="PTHR42691:SF1">
    <property type="entry name" value="ASPARTATE AMINOTRANSFERASE YHDR-RELATED"/>
    <property type="match status" value="1"/>
</dbReference>
<reference evidence="3" key="2">
    <citation type="journal article" date="2021" name="PeerJ">
        <title>Extensive microbial diversity within the chicken gut microbiome revealed by metagenomics and culture.</title>
        <authorList>
            <person name="Gilroy R."/>
            <person name="Ravi A."/>
            <person name="Getino M."/>
            <person name="Pursley I."/>
            <person name="Horton D.L."/>
            <person name="Alikhan N.F."/>
            <person name="Baker D."/>
            <person name="Gharbi K."/>
            <person name="Hall N."/>
            <person name="Watson M."/>
            <person name="Adriaenssens E.M."/>
            <person name="Foster-Nyarko E."/>
            <person name="Jarju S."/>
            <person name="Secka A."/>
            <person name="Antonio M."/>
            <person name="Oren A."/>
            <person name="Chaudhuri R.R."/>
            <person name="La Ragione R."/>
            <person name="Hildebrand F."/>
            <person name="Pallen M.J."/>
        </authorList>
    </citation>
    <scope>NUCLEOTIDE SEQUENCE</scope>
    <source>
        <strain evidence="3">CHK178-757</strain>
    </source>
</reference>
<dbReference type="AlphaFoldDB" id="A0A9D1JRM4"/>
<protein>
    <recommendedName>
        <fullName evidence="1">Aminotransferase</fullName>
        <ecNumber evidence="1">2.6.1.-</ecNumber>
    </recommendedName>
</protein>
<dbReference type="Gene3D" id="3.90.1150.10">
    <property type="entry name" value="Aspartate Aminotransferase, domain 1"/>
    <property type="match status" value="2"/>
</dbReference>
<dbReference type="GO" id="GO:0030170">
    <property type="term" value="F:pyridoxal phosphate binding"/>
    <property type="evidence" value="ECO:0007669"/>
    <property type="project" value="InterPro"/>
</dbReference>
<dbReference type="InterPro" id="IPR004838">
    <property type="entry name" value="NHTrfase_class1_PyrdxlP-BS"/>
</dbReference>
<dbReference type="InterPro" id="IPR004839">
    <property type="entry name" value="Aminotransferase_I/II_large"/>
</dbReference>
<gene>
    <name evidence="3" type="ORF">IAB46_13040</name>
</gene>
<dbReference type="InterPro" id="IPR015421">
    <property type="entry name" value="PyrdxlP-dep_Trfase_major"/>
</dbReference>
<dbReference type="Gene3D" id="3.40.640.10">
    <property type="entry name" value="Type I PLP-dependent aspartate aminotransferase-like (Major domain)"/>
    <property type="match status" value="1"/>
</dbReference>
<accession>A0A9D1JRM4</accession>
<dbReference type="EC" id="2.6.1.-" evidence="1"/>
<comment type="caution">
    <text evidence="3">The sequence shown here is derived from an EMBL/GenBank/DDBJ whole genome shotgun (WGS) entry which is preliminary data.</text>
</comment>
<organism evidence="3 4">
    <name type="scientific">Candidatus Scybalocola faecigallinarum</name>
    <dbReference type="NCBI Taxonomy" id="2840941"/>
    <lineage>
        <taxon>Bacteria</taxon>
        <taxon>Bacillati</taxon>
        <taxon>Bacillota</taxon>
        <taxon>Clostridia</taxon>
        <taxon>Lachnospirales</taxon>
        <taxon>Lachnospiraceae</taxon>
        <taxon>Lachnospiraceae incertae sedis</taxon>
        <taxon>Candidatus Scybalocola (ex Gilroy et al. 2021)</taxon>
    </lineage>
</organism>
<dbReference type="Pfam" id="PF00155">
    <property type="entry name" value="Aminotran_1_2"/>
    <property type="match status" value="1"/>
</dbReference>
<feature type="domain" description="Aminotransferase class I/classII large" evidence="2">
    <location>
        <begin position="40"/>
        <end position="382"/>
    </location>
</feature>
<evidence type="ECO:0000313" key="4">
    <source>
        <dbReference type="Proteomes" id="UP000823927"/>
    </source>
</evidence>
<evidence type="ECO:0000313" key="3">
    <source>
        <dbReference type="EMBL" id="HIS48451.1"/>
    </source>
</evidence>
<dbReference type="NCBIfam" id="NF005305">
    <property type="entry name" value="PRK06836.1"/>
    <property type="match status" value="1"/>
</dbReference>
<keyword evidence="1 3" id="KW-0032">Aminotransferase</keyword>
<dbReference type="CDD" id="cd00609">
    <property type="entry name" value="AAT_like"/>
    <property type="match status" value="1"/>
</dbReference>
<reference evidence="3" key="1">
    <citation type="submission" date="2020-10" db="EMBL/GenBank/DDBJ databases">
        <authorList>
            <person name="Gilroy R."/>
        </authorList>
    </citation>
    <scope>NUCLEOTIDE SEQUENCE</scope>
    <source>
        <strain evidence="3">CHK178-757</strain>
    </source>
</reference>
<dbReference type="GO" id="GO:0008483">
    <property type="term" value="F:transaminase activity"/>
    <property type="evidence" value="ECO:0007669"/>
    <property type="project" value="UniProtKB-KW"/>
</dbReference>
<dbReference type="SUPFAM" id="SSF53383">
    <property type="entry name" value="PLP-dependent transferases"/>
    <property type="match status" value="1"/>
</dbReference>
<keyword evidence="1" id="KW-0808">Transferase</keyword>
<dbReference type="PRINTS" id="PR00753">
    <property type="entry name" value="ACCSYNTHASE"/>
</dbReference>